<proteinExistence type="predicted"/>
<gene>
    <name evidence="1" type="ORF">GM676_28345</name>
</gene>
<protein>
    <submittedName>
        <fullName evidence="1">Uncharacterized protein</fullName>
    </submittedName>
</protein>
<keyword evidence="2" id="KW-1185">Reference proteome</keyword>
<evidence type="ECO:0000313" key="2">
    <source>
        <dbReference type="Proteomes" id="UP000475582"/>
    </source>
</evidence>
<organism evidence="1 2">
    <name type="scientific">Duganella radicis</name>
    <dbReference type="NCBI Taxonomy" id="551988"/>
    <lineage>
        <taxon>Bacteria</taxon>
        <taxon>Pseudomonadati</taxon>
        <taxon>Pseudomonadota</taxon>
        <taxon>Betaproteobacteria</taxon>
        <taxon>Burkholderiales</taxon>
        <taxon>Oxalobacteraceae</taxon>
        <taxon>Telluria group</taxon>
        <taxon>Duganella</taxon>
    </lineage>
</organism>
<sequence length="125" mass="13837">MASAIGSVNQLVKVIQSQLAQRGAAAPAGKRGELAQQARTQRYAPENLSALIELRVRQIARDDPQRGRKVFRVFLEAVLLSHFGEHLVNDPRFFQMVDDIQVAMESDAACRELVNQAIAQLLAEV</sequence>
<name>A0A6L6PRR1_9BURK</name>
<comment type="caution">
    <text evidence="1">The sequence shown here is derived from an EMBL/GenBank/DDBJ whole genome shotgun (WGS) entry which is preliminary data.</text>
</comment>
<accession>A0A6L6PRR1</accession>
<dbReference type="RefSeq" id="WP_155467660.1">
    <property type="nucleotide sequence ID" value="NZ_WNKY01000057.1"/>
</dbReference>
<evidence type="ECO:0000313" key="1">
    <source>
        <dbReference type="EMBL" id="MTV41469.1"/>
    </source>
</evidence>
<dbReference type="OrthoDB" id="8759078at2"/>
<dbReference type="AlphaFoldDB" id="A0A6L6PRR1"/>
<reference evidence="1 2" key="1">
    <citation type="submission" date="2019-11" db="EMBL/GenBank/DDBJ databases">
        <title>Type strains purchased from KCTC, JCM and DSMZ.</title>
        <authorList>
            <person name="Lu H."/>
        </authorList>
    </citation>
    <scope>NUCLEOTIDE SEQUENCE [LARGE SCALE GENOMIC DNA]</scope>
    <source>
        <strain evidence="1 2">KCTC 22382</strain>
    </source>
</reference>
<dbReference type="Proteomes" id="UP000475582">
    <property type="component" value="Unassembled WGS sequence"/>
</dbReference>
<dbReference type="EMBL" id="WNKY01000057">
    <property type="protein sequence ID" value="MTV41469.1"/>
    <property type="molecule type" value="Genomic_DNA"/>
</dbReference>